<dbReference type="EMBL" id="LOCL01000034">
    <property type="protein sequence ID" value="KUF17368.1"/>
    <property type="molecule type" value="Genomic_DNA"/>
</dbReference>
<reference evidence="1 2" key="1">
    <citation type="submission" date="2015-12" db="EMBL/GenBank/DDBJ databases">
        <title>Draft genome sequence of Streptomyces silvensis ATCC 53525, a producer of novel hormone antagonists.</title>
        <authorList>
            <person name="Johnston C.W."/>
            <person name="Li Y."/>
            <person name="Magarvey N.A."/>
        </authorList>
    </citation>
    <scope>NUCLEOTIDE SEQUENCE [LARGE SCALE GENOMIC DNA]</scope>
    <source>
        <strain evidence="1 2">ATCC 53525</strain>
    </source>
</reference>
<sequence length="319" mass="35262">MKLFDLDDGVGSLAGQALREQATKEVDALAAAVGQDPLKLRGRVLELLHLPRLQDADDHDVREVLRELRFSAQEGRGAFRKRLKRVTAVPRPGGIGRLPRPRTVKPSAVEGLCGLCGDPYQAGDLIGRLPTPPYPFVPMGWLCWHCLVQRRQQPQRRDVLLRIFHSLMAGDGVGFNGHECAVLWQWLTETPETASGKAWAADPLESTLTRLQAASREDKPVVWLATQAAHTIVAVLHEAATVERTAAKESEVLRALVQHLAEWNTNPGELKRSAYGTGFRYRQQTVAATAYPTTLSARGGPFYLFHCRITRTGTLVEAE</sequence>
<dbReference type="STRING" id="1765722.AT728_16330"/>
<name>A0A0W7X3K8_9ACTN</name>
<dbReference type="Proteomes" id="UP000054804">
    <property type="component" value="Unassembled WGS sequence"/>
</dbReference>
<dbReference type="AlphaFoldDB" id="A0A0W7X3K8"/>
<gene>
    <name evidence="1" type="ORF">AT728_16330</name>
</gene>
<dbReference type="RefSeq" id="WP_058848631.1">
    <property type="nucleotide sequence ID" value="NZ_LOCL01000034.1"/>
</dbReference>
<keyword evidence="2" id="KW-1185">Reference proteome</keyword>
<comment type="caution">
    <text evidence="1">The sequence shown here is derived from an EMBL/GenBank/DDBJ whole genome shotgun (WGS) entry which is preliminary data.</text>
</comment>
<evidence type="ECO:0000313" key="2">
    <source>
        <dbReference type="Proteomes" id="UP000054804"/>
    </source>
</evidence>
<protein>
    <submittedName>
        <fullName evidence="1">Uncharacterized protein</fullName>
    </submittedName>
</protein>
<evidence type="ECO:0000313" key="1">
    <source>
        <dbReference type="EMBL" id="KUF17368.1"/>
    </source>
</evidence>
<proteinExistence type="predicted"/>
<dbReference type="OrthoDB" id="4158996at2"/>
<organism evidence="1 2">
    <name type="scientific">Streptomyces silvensis</name>
    <dbReference type="NCBI Taxonomy" id="1765722"/>
    <lineage>
        <taxon>Bacteria</taxon>
        <taxon>Bacillati</taxon>
        <taxon>Actinomycetota</taxon>
        <taxon>Actinomycetes</taxon>
        <taxon>Kitasatosporales</taxon>
        <taxon>Streptomycetaceae</taxon>
        <taxon>Streptomyces</taxon>
    </lineage>
</organism>
<accession>A0A0W7X3K8</accession>